<comment type="subcellular location">
    <subcellularLocation>
        <location evidence="1">Cell envelope</location>
    </subcellularLocation>
</comment>
<feature type="signal peptide" evidence="5">
    <location>
        <begin position="1"/>
        <end position="32"/>
    </location>
</feature>
<dbReference type="Proteomes" id="UP000545761">
    <property type="component" value="Unassembled WGS sequence"/>
</dbReference>
<dbReference type="GO" id="GO:0030313">
    <property type="term" value="C:cell envelope"/>
    <property type="evidence" value="ECO:0007669"/>
    <property type="project" value="UniProtKB-SubCell"/>
</dbReference>
<dbReference type="RefSeq" id="WP_181656842.1">
    <property type="nucleotide sequence ID" value="NZ_JACEHE010000004.1"/>
</dbReference>
<sequence length="469" mass="49779">MSRSQISRRQLLRWAGTSTLAVSSAGVLGACASPGDSSTGTAAPKGATSKANPFGVANSGNLEAVIFKGGYGDAYATKVHQPLLQKAFPKLSIKHSSTPNIVETLQPRFVGGDVPDVSTLQKLDLGALIQSEALTDLTPLLDAPTVDDPDTKVRDVLAPGAIEAGTVDGKFYRLMYVQTVYGLWYDAQLFQKNGWQVPATWEAFTELAGEIKKAGMDPFGLGGKNAADYASFAILTQAGKAGGLDVLENIDNLEDGAWKEDAVIETLTAWKEFAQKYVDARYAGLMHTEAQLRQVQGKLAFYPSGSWLESEMKKDTPSGFTFAMMPVPSLTSSDALPGAAVRATAGEPFGVPAKAKNPGAGMEYLRQMVSKAGASGFTKQTGALTVVKDSYEGLTLTPGTKSAADALAAAGKDVFNVRLTEWYAPMKEELISATLALLFEDTTAAEFADRMEKKAAAVKADSSIKKFSR</sequence>
<proteinExistence type="inferred from homology"/>
<dbReference type="NCBIfam" id="TIGR03851">
    <property type="entry name" value="chitin_NgcE"/>
    <property type="match status" value="1"/>
</dbReference>
<name>A0A7W0DIV1_9ACTN</name>
<feature type="chain" id="PRO_5030752782" evidence="5">
    <location>
        <begin position="33"/>
        <end position="469"/>
    </location>
</feature>
<protein>
    <submittedName>
        <fullName evidence="6">Carbohydrate ABC transporter, N-acetylglucosamine/diacetylchitobiose-binding protein</fullName>
    </submittedName>
</protein>
<dbReference type="AlphaFoldDB" id="A0A7W0DIV1"/>
<evidence type="ECO:0000313" key="7">
    <source>
        <dbReference type="Proteomes" id="UP000545761"/>
    </source>
</evidence>
<organism evidence="6 7">
    <name type="scientific">Streptomyces himalayensis subsp. himalayensis</name>
    <dbReference type="NCBI Taxonomy" id="2756131"/>
    <lineage>
        <taxon>Bacteria</taxon>
        <taxon>Bacillati</taxon>
        <taxon>Actinomycetota</taxon>
        <taxon>Actinomycetes</taxon>
        <taxon>Kitasatosporales</taxon>
        <taxon>Streptomycetaceae</taxon>
        <taxon>Streptomyces</taxon>
        <taxon>Streptomyces himalayensis</taxon>
    </lineage>
</organism>
<gene>
    <name evidence="6" type="primary">ngcE</name>
    <name evidence="6" type="ORF">H1D24_08750</name>
</gene>
<comment type="caution">
    <text evidence="6">The sequence shown here is derived from an EMBL/GenBank/DDBJ whole genome shotgun (WGS) entry which is preliminary data.</text>
</comment>
<dbReference type="InterPro" id="IPR050490">
    <property type="entry name" value="Bact_solute-bd_prot1"/>
</dbReference>
<dbReference type="InterPro" id="IPR022386">
    <property type="entry name" value="Chitin_NgcE"/>
</dbReference>
<dbReference type="EMBL" id="JACEHE010000004">
    <property type="protein sequence ID" value="MBA2945896.1"/>
    <property type="molecule type" value="Genomic_DNA"/>
</dbReference>
<dbReference type="PANTHER" id="PTHR43649:SF31">
    <property type="entry name" value="SN-GLYCEROL-3-PHOSPHATE-BINDING PERIPLASMIC PROTEIN UGPB"/>
    <property type="match status" value="1"/>
</dbReference>
<evidence type="ECO:0000256" key="1">
    <source>
        <dbReference type="ARBA" id="ARBA00004196"/>
    </source>
</evidence>
<dbReference type="SUPFAM" id="SSF53850">
    <property type="entry name" value="Periplasmic binding protein-like II"/>
    <property type="match status" value="1"/>
</dbReference>
<dbReference type="PANTHER" id="PTHR43649">
    <property type="entry name" value="ARABINOSE-BINDING PROTEIN-RELATED"/>
    <property type="match status" value="1"/>
</dbReference>
<accession>A0A7W0DIV1</accession>
<evidence type="ECO:0000256" key="5">
    <source>
        <dbReference type="SAM" id="SignalP"/>
    </source>
</evidence>
<evidence type="ECO:0000256" key="4">
    <source>
        <dbReference type="ARBA" id="ARBA00022729"/>
    </source>
</evidence>
<keyword evidence="4 5" id="KW-0732">Signal</keyword>
<evidence type="ECO:0000256" key="3">
    <source>
        <dbReference type="ARBA" id="ARBA00022448"/>
    </source>
</evidence>
<dbReference type="PROSITE" id="PS51257">
    <property type="entry name" value="PROKAR_LIPOPROTEIN"/>
    <property type="match status" value="1"/>
</dbReference>
<dbReference type="InterPro" id="IPR006311">
    <property type="entry name" value="TAT_signal"/>
</dbReference>
<dbReference type="Gene3D" id="3.40.190.10">
    <property type="entry name" value="Periplasmic binding protein-like II"/>
    <property type="match status" value="1"/>
</dbReference>
<dbReference type="InterPro" id="IPR006059">
    <property type="entry name" value="SBP"/>
</dbReference>
<reference evidence="6 7" key="1">
    <citation type="submission" date="2020-07" db="EMBL/GenBank/DDBJ databases">
        <title>Streptomyces isolated from Indian soil.</title>
        <authorList>
            <person name="Mandal S."/>
            <person name="Maiti P.K."/>
        </authorList>
    </citation>
    <scope>NUCLEOTIDE SEQUENCE [LARGE SCALE GENOMIC DNA]</scope>
    <source>
        <strain evidence="6 7">PSKA28</strain>
    </source>
</reference>
<comment type="similarity">
    <text evidence="2">Belongs to the bacterial solute-binding protein 1 family.</text>
</comment>
<dbReference type="Pfam" id="PF01547">
    <property type="entry name" value="SBP_bac_1"/>
    <property type="match status" value="1"/>
</dbReference>
<evidence type="ECO:0000313" key="6">
    <source>
        <dbReference type="EMBL" id="MBA2945896.1"/>
    </source>
</evidence>
<dbReference type="PROSITE" id="PS51318">
    <property type="entry name" value="TAT"/>
    <property type="match status" value="1"/>
</dbReference>
<evidence type="ECO:0000256" key="2">
    <source>
        <dbReference type="ARBA" id="ARBA00008520"/>
    </source>
</evidence>
<keyword evidence="3" id="KW-0813">Transport</keyword>